<evidence type="ECO:0000313" key="2">
    <source>
        <dbReference type="EMBL" id="CAK9092321.1"/>
    </source>
</evidence>
<dbReference type="Proteomes" id="UP001642464">
    <property type="component" value="Unassembled WGS sequence"/>
</dbReference>
<dbReference type="PANTHER" id="PTHR48100:SF1">
    <property type="entry name" value="HISTIDINE PHOSPHATASE FAMILY PROTEIN-RELATED"/>
    <property type="match status" value="1"/>
</dbReference>
<gene>
    <name evidence="2" type="ORF">SCF082_LOCUS43447</name>
</gene>
<feature type="region of interest" description="Disordered" evidence="1">
    <location>
        <begin position="39"/>
        <end position="97"/>
    </location>
</feature>
<accession>A0ABP0QZE7</accession>
<evidence type="ECO:0000313" key="3">
    <source>
        <dbReference type="Proteomes" id="UP001642464"/>
    </source>
</evidence>
<dbReference type="Gene3D" id="3.40.50.1240">
    <property type="entry name" value="Phosphoglycerate mutase-like"/>
    <property type="match status" value="1"/>
</dbReference>
<dbReference type="Pfam" id="PF00300">
    <property type="entry name" value="His_Phos_1"/>
    <property type="match status" value="1"/>
</dbReference>
<dbReference type="SMART" id="SM00855">
    <property type="entry name" value="PGAM"/>
    <property type="match status" value="1"/>
</dbReference>
<dbReference type="InterPro" id="IPR050275">
    <property type="entry name" value="PGM_Phosphatase"/>
</dbReference>
<dbReference type="InterPro" id="IPR013078">
    <property type="entry name" value="His_Pase_superF_clade-1"/>
</dbReference>
<reference evidence="2 3" key="1">
    <citation type="submission" date="2024-02" db="EMBL/GenBank/DDBJ databases">
        <authorList>
            <person name="Chen Y."/>
            <person name="Shah S."/>
            <person name="Dougan E. K."/>
            <person name="Thang M."/>
            <person name="Chan C."/>
        </authorList>
    </citation>
    <scope>NUCLEOTIDE SEQUENCE [LARGE SCALE GENOMIC DNA]</scope>
</reference>
<dbReference type="EMBL" id="CAXAMM010040296">
    <property type="protein sequence ID" value="CAK9092321.1"/>
    <property type="molecule type" value="Genomic_DNA"/>
</dbReference>
<feature type="region of interest" description="Disordered" evidence="1">
    <location>
        <begin position="199"/>
        <end position="220"/>
    </location>
</feature>
<protein>
    <submittedName>
        <fullName evidence="2">Uncharacterized protein</fullName>
    </submittedName>
</protein>
<dbReference type="InterPro" id="IPR029033">
    <property type="entry name" value="His_PPase_superfam"/>
</dbReference>
<proteinExistence type="predicted"/>
<comment type="caution">
    <text evidence="2">The sequence shown here is derived from an EMBL/GenBank/DDBJ whole genome shotgun (WGS) entry which is preliminary data.</text>
</comment>
<name>A0ABP0QZE7_9DINO</name>
<dbReference type="SUPFAM" id="SSF53254">
    <property type="entry name" value="Phosphoglycerate mutase-like"/>
    <property type="match status" value="1"/>
</dbReference>
<organism evidence="2 3">
    <name type="scientific">Durusdinium trenchii</name>
    <dbReference type="NCBI Taxonomy" id="1381693"/>
    <lineage>
        <taxon>Eukaryota</taxon>
        <taxon>Sar</taxon>
        <taxon>Alveolata</taxon>
        <taxon>Dinophyceae</taxon>
        <taxon>Suessiales</taxon>
        <taxon>Symbiodiniaceae</taxon>
        <taxon>Durusdinium</taxon>
    </lineage>
</organism>
<dbReference type="CDD" id="cd07067">
    <property type="entry name" value="HP_PGM_like"/>
    <property type="match status" value="1"/>
</dbReference>
<keyword evidence="3" id="KW-1185">Reference proteome</keyword>
<evidence type="ECO:0000256" key="1">
    <source>
        <dbReference type="SAM" id="MobiDB-lite"/>
    </source>
</evidence>
<sequence length="415" mass="45346">MADNRLDFSDDEEFLKCKCGFTCGTPTAMQKHAGRCTLNSQSLPSSPVHRKTMESQPSLSRSLTDKLEQTEASPTRSRHGGQSVRPTFHHASSSLDSYKTQLRRQGTDGTIHCKCGFTCGTPTAWEKHQQRCDFSMDLPNQPAAVAATPAPVPSPARAKAKASADSKGLAKAAAPGTRYASAARKPLRLLFIRHGESANRTSSSKCSDPGLSEKGQRQAEALGHHLAETLAPEDIAAGHVRVLCSPMQRCLETIQPALDELALPQSSCFCHGLCYEHGCAGLAFKGTAAEQIVKRFPHFTPAGFTREGLWDYQGASEKESSEECAERAQRVLQVLQESMSDLWQRSSQPTLIVVGHQTLGDLLLHLLLDGHCRDWQYGSPKYRLKNASVSELQVDPDFKAVKKEISSDLHVLGIR</sequence>
<dbReference type="PANTHER" id="PTHR48100">
    <property type="entry name" value="BROAD-SPECIFICITY PHOSPHATASE YOR283W-RELATED"/>
    <property type="match status" value="1"/>
</dbReference>